<keyword evidence="1" id="KW-0812">Transmembrane</keyword>
<feature type="transmembrane region" description="Helical" evidence="1">
    <location>
        <begin position="422"/>
        <end position="440"/>
    </location>
</feature>
<organism evidence="3 4">
    <name type="scientific">Glaciimonas soli</name>
    <dbReference type="NCBI Taxonomy" id="2590999"/>
    <lineage>
        <taxon>Bacteria</taxon>
        <taxon>Pseudomonadati</taxon>
        <taxon>Pseudomonadota</taxon>
        <taxon>Betaproteobacteria</taxon>
        <taxon>Burkholderiales</taxon>
        <taxon>Oxalobacteraceae</taxon>
        <taxon>Glaciimonas</taxon>
    </lineage>
</organism>
<protein>
    <recommendedName>
        <fullName evidence="2">Glycosyltransferase RgtA/B/C/D-like domain-containing protein</fullName>
    </recommendedName>
</protein>
<keyword evidence="1" id="KW-1133">Transmembrane helix</keyword>
<feature type="transmembrane region" description="Helical" evidence="1">
    <location>
        <begin position="199"/>
        <end position="225"/>
    </location>
</feature>
<evidence type="ECO:0000256" key="1">
    <source>
        <dbReference type="SAM" id="Phobius"/>
    </source>
</evidence>
<feature type="domain" description="Glycosyltransferase RgtA/B/C/D-like" evidence="2">
    <location>
        <begin position="117"/>
        <end position="245"/>
    </location>
</feature>
<feature type="transmembrane region" description="Helical" evidence="1">
    <location>
        <begin position="507"/>
        <end position="532"/>
    </location>
</feature>
<feature type="transmembrane region" description="Helical" evidence="1">
    <location>
        <begin position="446"/>
        <end position="470"/>
    </location>
</feature>
<dbReference type="OrthoDB" id="8768374at2"/>
<feature type="transmembrane region" description="Helical" evidence="1">
    <location>
        <begin position="118"/>
        <end position="139"/>
    </location>
</feature>
<feature type="transmembrane region" description="Helical" evidence="1">
    <location>
        <begin position="296"/>
        <end position="316"/>
    </location>
</feature>
<dbReference type="InterPro" id="IPR038731">
    <property type="entry name" value="RgtA/B/C-like"/>
</dbReference>
<feature type="transmembrane region" description="Helical" evidence="1">
    <location>
        <begin position="89"/>
        <end position="106"/>
    </location>
</feature>
<dbReference type="RefSeq" id="WP_153234935.1">
    <property type="nucleotide sequence ID" value="NZ_WINI01000006.1"/>
</dbReference>
<dbReference type="EMBL" id="WINI01000006">
    <property type="protein sequence ID" value="MQR01305.1"/>
    <property type="molecule type" value="Genomic_DNA"/>
</dbReference>
<keyword evidence="4" id="KW-1185">Reference proteome</keyword>
<feature type="transmembrane region" description="Helical" evidence="1">
    <location>
        <begin position="392"/>
        <end position="410"/>
    </location>
</feature>
<sequence length="534" mass="58900">MKKIFGHFPFPVLLLSLLFAVKALYLAFCVTPLWNIHDEIGHYAYTQDIAEGKGIPLLGKAVIGTDIMSYLEGKPNSPPAYNWIAQHPPLYYIAAAVPLKIGSWFTNDVEILYRLPRIVAALSGALLILVLFRTFTLIGLDPLRASAVAASIGFIPQVSNLASITNHDIPLLLCCALATHFFARYLIQRKIHDAYWCAGWLAIAGGIKMMTPWALAAPMVAIILIELSGSIKYRIKHAIGIAIVASSLPIAWLLHNIVYFGTPFYTSTEAAGALQIAPIHQSIAEYLILKPVFQTFISTFFGLFGHISSGIGNYVLEMEVAPRHIQIQAAMIDDLPLEFYSILIFILGCICVCYMLTLARSVFQKTSSSLPQDSLIAWMHSHLSYDHYKRRIFIYVILLAVLVASFVGVISQTDYSINNVDVAISIALGITSFAIILYVNDPVDRLALYGLMIFLFFGSALLYHVYGAYLRLGVMRATQGRYLYPVIPLILLTASVALMRLRISGVVISGVVAILACLELSVFVLQVLPLYFGG</sequence>
<evidence type="ECO:0000259" key="2">
    <source>
        <dbReference type="Pfam" id="PF13231"/>
    </source>
</evidence>
<keyword evidence="1" id="KW-0472">Membrane</keyword>
<comment type="caution">
    <text evidence="3">The sequence shown here is derived from an EMBL/GenBank/DDBJ whole genome shotgun (WGS) entry which is preliminary data.</text>
</comment>
<name>A0A843YP90_9BURK</name>
<accession>A0A843YP90</accession>
<proteinExistence type="predicted"/>
<feature type="transmembrane region" description="Helical" evidence="1">
    <location>
        <begin position="482"/>
        <end position="501"/>
    </location>
</feature>
<evidence type="ECO:0000313" key="4">
    <source>
        <dbReference type="Proteomes" id="UP000451565"/>
    </source>
</evidence>
<feature type="transmembrane region" description="Helical" evidence="1">
    <location>
        <begin position="12"/>
        <end position="34"/>
    </location>
</feature>
<dbReference type="Pfam" id="PF13231">
    <property type="entry name" value="PMT_2"/>
    <property type="match status" value="1"/>
</dbReference>
<dbReference type="AlphaFoldDB" id="A0A843YP90"/>
<gene>
    <name evidence="3" type="ORF">GEV47_11525</name>
</gene>
<evidence type="ECO:0000313" key="3">
    <source>
        <dbReference type="EMBL" id="MQR01305.1"/>
    </source>
</evidence>
<feature type="transmembrane region" description="Helical" evidence="1">
    <location>
        <begin position="337"/>
        <end position="359"/>
    </location>
</feature>
<reference evidence="3 4" key="1">
    <citation type="submission" date="2019-10" db="EMBL/GenBank/DDBJ databases">
        <title>Glaciimonas soli sp. nov., a psychrophilic bacterium isolated from the forest soil of a high elevation mountain in Taiwan.</title>
        <authorList>
            <person name="Wang L.-T."/>
            <person name="Shieh W.Y."/>
        </authorList>
    </citation>
    <scope>NUCLEOTIDE SEQUENCE [LARGE SCALE GENOMIC DNA]</scope>
    <source>
        <strain evidence="3 4">GS1</strain>
    </source>
</reference>
<feature type="transmembrane region" description="Helical" evidence="1">
    <location>
        <begin position="237"/>
        <end position="255"/>
    </location>
</feature>
<dbReference type="Proteomes" id="UP000451565">
    <property type="component" value="Unassembled WGS sequence"/>
</dbReference>